<feature type="region of interest" description="Disordered" evidence="1">
    <location>
        <begin position="90"/>
        <end position="109"/>
    </location>
</feature>
<evidence type="ECO:0000313" key="4">
    <source>
        <dbReference type="Proteomes" id="UP001341840"/>
    </source>
</evidence>
<dbReference type="Pfam" id="PF26130">
    <property type="entry name" value="PB1-like"/>
    <property type="match status" value="1"/>
</dbReference>
<evidence type="ECO:0000259" key="2">
    <source>
        <dbReference type="Pfam" id="PF26130"/>
    </source>
</evidence>
<gene>
    <name evidence="3" type="ORF">PIB30_063189</name>
</gene>
<comment type="caution">
    <text evidence="3">The sequence shown here is derived from an EMBL/GenBank/DDBJ whole genome shotgun (WGS) entry which is preliminary data.</text>
</comment>
<organism evidence="3 4">
    <name type="scientific">Stylosanthes scabra</name>
    <dbReference type="NCBI Taxonomy" id="79078"/>
    <lineage>
        <taxon>Eukaryota</taxon>
        <taxon>Viridiplantae</taxon>
        <taxon>Streptophyta</taxon>
        <taxon>Embryophyta</taxon>
        <taxon>Tracheophyta</taxon>
        <taxon>Spermatophyta</taxon>
        <taxon>Magnoliopsida</taxon>
        <taxon>eudicotyledons</taxon>
        <taxon>Gunneridae</taxon>
        <taxon>Pentapetalae</taxon>
        <taxon>rosids</taxon>
        <taxon>fabids</taxon>
        <taxon>Fabales</taxon>
        <taxon>Fabaceae</taxon>
        <taxon>Papilionoideae</taxon>
        <taxon>50 kb inversion clade</taxon>
        <taxon>dalbergioids sensu lato</taxon>
        <taxon>Dalbergieae</taxon>
        <taxon>Pterocarpus clade</taxon>
        <taxon>Stylosanthes</taxon>
    </lineage>
</organism>
<evidence type="ECO:0000256" key="1">
    <source>
        <dbReference type="SAM" id="MobiDB-lite"/>
    </source>
</evidence>
<sequence>MEEDIYVPVLHYEGRFDRSNDGVLSYLDGNVKRFRPMDIDLLLLSDLEGFVKEVGFGKWEKLLWHDLADPKLDTGLHEIKDDADLNETTYNQASKSTSNSSNCTYRSHS</sequence>
<protein>
    <recommendedName>
        <fullName evidence="2">PB1-like domain-containing protein</fullName>
    </recommendedName>
</protein>
<name>A0ABU6TMP5_9FABA</name>
<dbReference type="Proteomes" id="UP001341840">
    <property type="component" value="Unassembled WGS sequence"/>
</dbReference>
<dbReference type="EMBL" id="JASCZI010091219">
    <property type="protein sequence ID" value="MED6149501.1"/>
    <property type="molecule type" value="Genomic_DNA"/>
</dbReference>
<dbReference type="InterPro" id="IPR058594">
    <property type="entry name" value="PB1-like_dom_pln"/>
</dbReference>
<reference evidence="3 4" key="1">
    <citation type="journal article" date="2023" name="Plants (Basel)">
        <title>Bridging the Gap: Combining Genomics and Transcriptomics Approaches to Understand Stylosanthes scabra, an Orphan Legume from the Brazilian Caatinga.</title>
        <authorList>
            <person name="Ferreira-Neto J.R.C."/>
            <person name="da Silva M.D."/>
            <person name="Binneck E."/>
            <person name="de Melo N.F."/>
            <person name="da Silva R.H."/>
            <person name="de Melo A.L.T.M."/>
            <person name="Pandolfi V."/>
            <person name="Bustamante F.O."/>
            <person name="Brasileiro-Vidal A.C."/>
            <person name="Benko-Iseppon A.M."/>
        </authorList>
    </citation>
    <scope>NUCLEOTIDE SEQUENCE [LARGE SCALE GENOMIC DNA]</scope>
    <source>
        <tissue evidence="3">Leaves</tissue>
    </source>
</reference>
<feature type="domain" description="PB1-like" evidence="2">
    <location>
        <begin position="1"/>
        <end position="90"/>
    </location>
</feature>
<proteinExistence type="predicted"/>
<evidence type="ECO:0000313" key="3">
    <source>
        <dbReference type="EMBL" id="MED6149501.1"/>
    </source>
</evidence>
<accession>A0ABU6TMP5</accession>
<keyword evidence="4" id="KW-1185">Reference proteome</keyword>